<keyword evidence="6" id="KW-1185">Reference proteome</keyword>
<dbReference type="SUPFAM" id="SSF56925">
    <property type="entry name" value="OMPA-like"/>
    <property type="match status" value="1"/>
</dbReference>
<organism evidence="5 6">
    <name type="scientific">Adhaeribacter terrigena</name>
    <dbReference type="NCBI Taxonomy" id="2793070"/>
    <lineage>
        <taxon>Bacteria</taxon>
        <taxon>Pseudomonadati</taxon>
        <taxon>Bacteroidota</taxon>
        <taxon>Cytophagia</taxon>
        <taxon>Cytophagales</taxon>
        <taxon>Hymenobacteraceae</taxon>
        <taxon>Adhaeribacter</taxon>
    </lineage>
</organism>
<feature type="compositionally biased region" description="Polar residues" evidence="2">
    <location>
        <begin position="246"/>
        <end position="255"/>
    </location>
</feature>
<dbReference type="Pfam" id="PF13505">
    <property type="entry name" value="OMP_b-brl"/>
    <property type="match status" value="1"/>
</dbReference>
<comment type="caution">
    <text evidence="5">The sequence shown here is derived from an EMBL/GenBank/DDBJ whole genome shotgun (WGS) entry which is preliminary data.</text>
</comment>
<name>A0ABS1C0C1_9BACT</name>
<evidence type="ECO:0000256" key="3">
    <source>
        <dbReference type="SAM" id="SignalP"/>
    </source>
</evidence>
<reference evidence="5 6" key="1">
    <citation type="submission" date="2020-12" db="EMBL/GenBank/DDBJ databases">
        <title>Bacterial novel species Adhaeribacter sp. BT258 isolated from soil.</title>
        <authorList>
            <person name="Jung H.-Y."/>
        </authorList>
    </citation>
    <scope>NUCLEOTIDE SEQUENCE [LARGE SCALE GENOMIC DNA]</scope>
    <source>
        <strain evidence="5 6">BT258</strain>
    </source>
</reference>
<evidence type="ECO:0000313" key="6">
    <source>
        <dbReference type="Proteomes" id="UP000644147"/>
    </source>
</evidence>
<dbReference type="EMBL" id="JAEHFX010000001">
    <property type="protein sequence ID" value="MBK0401960.1"/>
    <property type="molecule type" value="Genomic_DNA"/>
</dbReference>
<dbReference type="Gene3D" id="2.40.160.20">
    <property type="match status" value="1"/>
</dbReference>
<dbReference type="Proteomes" id="UP000644147">
    <property type="component" value="Unassembled WGS sequence"/>
</dbReference>
<protein>
    <submittedName>
        <fullName evidence="5">Outer membrane beta-barrel protein</fullName>
    </submittedName>
</protein>
<feature type="domain" description="Outer membrane protein beta-barrel" evidence="4">
    <location>
        <begin position="9"/>
        <end position="211"/>
    </location>
</feature>
<evidence type="ECO:0000313" key="5">
    <source>
        <dbReference type="EMBL" id="MBK0401960.1"/>
    </source>
</evidence>
<dbReference type="InterPro" id="IPR027385">
    <property type="entry name" value="Beta-barrel_OMP"/>
</dbReference>
<dbReference type="RefSeq" id="WP_200504559.1">
    <property type="nucleotide sequence ID" value="NZ_JAEHFX010000001.1"/>
</dbReference>
<dbReference type="InterPro" id="IPR011250">
    <property type="entry name" value="OMP/PagP_B-barrel"/>
</dbReference>
<proteinExistence type="predicted"/>
<evidence type="ECO:0000259" key="4">
    <source>
        <dbReference type="Pfam" id="PF13505"/>
    </source>
</evidence>
<evidence type="ECO:0000256" key="1">
    <source>
        <dbReference type="ARBA" id="ARBA00022729"/>
    </source>
</evidence>
<feature type="signal peptide" evidence="3">
    <location>
        <begin position="1"/>
        <end position="24"/>
    </location>
</feature>
<sequence length="281" mass="30019">MKKHIVLAVALAGGLFLAQSEAKAQGAYVKLGGAYNFGVASERNYNETATQTNSQTGSTYNVSYEKVNVNYGKGITAGGTVGYMFNEHVGAELGIGYLIGGKNELKDIRTNNGNSESYESEVSSRMLLLQPALVISAGMEGINPYARLGLVAAKGSVTGTDINMGDGDKYEQETKLSGGWGLGLQAGLGVEFKMSDNMAFFSEVTMNNLSYSPDKAEVTKASYNGKDVLGEFTTNDKETEFVDDYSFNSNDQPSDSEPDKSSKFNMPFSSVGVGVGIKFNF</sequence>
<gene>
    <name evidence="5" type="ORF">I5M27_03125</name>
</gene>
<feature type="chain" id="PRO_5045480364" evidence="3">
    <location>
        <begin position="25"/>
        <end position="281"/>
    </location>
</feature>
<accession>A0ABS1C0C1</accession>
<feature type="region of interest" description="Disordered" evidence="2">
    <location>
        <begin position="244"/>
        <end position="265"/>
    </location>
</feature>
<evidence type="ECO:0000256" key="2">
    <source>
        <dbReference type="SAM" id="MobiDB-lite"/>
    </source>
</evidence>
<keyword evidence="1 3" id="KW-0732">Signal</keyword>